<sequence length="115" mass="13137">MKIGQIIKEQRELNNISQGQLASYLKTTQQTVSNWENNKSYPNVENLILLSSIFDQPMEELLNEDIQDISEATGRVIPTRLDDEEVKRFNWSHLLLGFGAGCLVTYLLSHLGQED</sequence>
<protein>
    <submittedName>
        <fullName evidence="4">Helix-turn-helix transcriptional regulator</fullName>
    </submittedName>
</protein>
<dbReference type="PANTHER" id="PTHR46558">
    <property type="entry name" value="TRACRIPTIONAL REGULATORY PROTEIN-RELATED-RELATED"/>
    <property type="match status" value="1"/>
</dbReference>
<keyword evidence="2" id="KW-0472">Membrane</keyword>
<dbReference type="SUPFAM" id="SSF47413">
    <property type="entry name" value="lambda repressor-like DNA-binding domains"/>
    <property type="match status" value="1"/>
</dbReference>
<evidence type="ECO:0000259" key="3">
    <source>
        <dbReference type="PROSITE" id="PS50943"/>
    </source>
</evidence>
<organism evidence="4 5">
    <name type="scientific">Aerococcus tenax</name>
    <dbReference type="NCBI Taxonomy" id="3078812"/>
    <lineage>
        <taxon>Bacteria</taxon>
        <taxon>Bacillati</taxon>
        <taxon>Bacillota</taxon>
        <taxon>Bacilli</taxon>
        <taxon>Lactobacillales</taxon>
        <taxon>Aerococcaceae</taxon>
        <taxon>Aerococcus</taxon>
    </lineage>
</organism>
<keyword evidence="5" id="KW-1185">Reference proteome</keyword>
<feature type="domain" description="HTH cro/C1-type" evidence="3">
    <location>
        <begin position="7"/>
        <end position="61"/>
    </location>
</feature>
<dbReference type="InterPro" id="IPR010982">
    <property type="entry name" value="Lambda_DNA-bd_dom_sf"/>
</dbReference>
<dbReference type="OrthoDB" id="9805856at2"/>
<dbReference type="GO" id="GO:0003677">
    <property type="term" value="F:DNA binding"/>
    <property type="evidence" value="ECO:0007669"/>
    <property type="project" value="UniProtKB-KW"/>
</dbReference>
<accession>A0A0X8FF87</accession>
<name>A0A0X8FF87_9LACT</name>
<dbReference type="SMART" id="SM00530">
    <property type="entry name" value="HTH_XRE"/>
    <property type="match status" value="1"/>
</dbReference>
<dbReference type="EMBL" id="VYVN01000022">
    <property type="protein sequence ID" value="KAA9238785.1"/>
    <property type="molecule type" value="Genomic_DNA"/>
</dbReference>
<dbReference type="Pfam" id="PF01381">
    <property type="entry name" value="HTH_3"/>
    <property type="match status" value="1"/>
</dbReference>
<dbReference type="AlphaFoldDB" id="A0A0X8FF87"/>
<keyword evidence="1" id="KW-0238">DNA-binding</keyword>
<proteinExistence type="predicted"/>
<evidence type="ECO:0000256" key="1">
    <source>
        <dbReference type="ARBA" id="ARBA00023125"/>
    </source>
</evidence>
<evidence type="ECO:0000256" key="2">
    <source>
        <dbReference type="SAM" id="Phobius"/>
    </source>
</evidence>
<dbReference type="Gene3D" id="1.10.260.40">
    <property type="entry name" value="lambda repressor-like DNA-binding domains"/>
    <property type="match status" value="1"/>
</dbReference>
<comment type="caution">
    <text evidence="4">The sequence shown here is derived from an EMBL/GenBank/DDBJ whole genome shotgun (WGS) entry which is preliminary data.</text>
</comment>
<keyword evidence="2" id="KW-1133">Transmembrane helix</keyword>
<feature type="transmembrane region" description="Helical" evidence="2">
    <location>
        <begin position="89"/>
        <end position="109"/>
    </location>
</feature>
<dbReference type="PROSITE" id="PS50943">
    <property type="entry name" value="HTH_CROC1"/>
    <property type="match status" value="1"/>
</dbReference>
<reference evidence="5" key="1">
    <citation type="submission" date="2019-09" db="EMBL/GenBank/DDBJ databases">
        <title>Draft genome sequence assemblies of isolates from the urinary tract.</title>
        <authorList>
            <person name="Mores C.R."/>
            <person name="Putonti C."/>
            <person name="Wolfe A.J."/>
        </authorList>
    </citation>
    <scope>NUCLEOTIDE SEQUENCE [LARGE SCALE GENOMIC DNA]</scope>
    <source>
        <strain evidence="5">UMB8614</strain>
    </source>
</reference>
<gene>
    <name evidence="4" type="ORF">F6I34_07705</name>
</gene>
<evidence type="ECO:0000313" key="4">
    <source>
        <dbReference type="EMBL" id="KAA9238785.1"/>
    </source>
</evidence>
<dbReference type="InterPro" id="IPR001387">
    <property type="entry name" value="Cro/C1-type_HTH"/>
</dbReference>
<evidence type="ECO:0000313" key="5">
    <source>
        <dbReference type="Proteomes" id="UP000326476"/>
    </source>
</evidence>
<dbReference type="KEGG" id="aun:AWM73_06640"/>
<keyword evidence="2" id="KW-0812">Transmembrane</keyword>
<dbReference type="PANTHER" id="PTHR46558:SF4">
    <property type="entry name" value="DNA-BIDING PHAGE PROTEIN"/>
    <property type="match status" value="1"/>
</dbReference>
<dbReference type="GeneID" id="86859175"/>
<dbReference type="Proteomes" id="UP000326476">
    <property type="component" value="Unassembled WGS sequence"/>
</dbReference>
<dbReference type="RefSeq" id="WP_060778629.1">
    <property type="nucleotide sequence ID" value="NZ_QMGY01000008.1"/>
</dbReference>
<dbReference type="CDD" id="cd00093">
    <property type="entry name" value="HTH_XRE"/>
    <property type="match status" value="1"/>
</dbReference>